<dbReference type="InterPro" id="IPR002646">
    <property type="entry name" value="PolA_pol_head_dom"/>
</dbReference>
<evidence type="ECO:0000256" key="10">
    <source>
        <dbReference type="ARBA" id="ARBA00022884"/>
    </source>
</evidence>
<evidence type="ECO:0000256" key="8">
    <source>
        <dbReference type="ARBA" id="ARBA00022840"/>
    </source>
</evidence>
<evidence type="ECO:0000313" key="14">
    <source>
        <dbReference type="Proteomes" id="UP000811545"/>
    </source>
</evidence>
<dbReference type="PANTHER" id="PTHR47545">
    <property type="entry name" value="MULTIFUNCTIONAL CCA PROTEIN"/>
    <property type="match status" value="1"/>
</dbReference>
<dbReference type="GO" id="GO:0003723">
    <property type="term" value="F:RNA binding"/>
    <property type="evidence" value="ECO:0007669"/>
    <property type="project" value="UniProtKB-KW"/>
</dbReference>
<evidence type="ECO:0000256" key="3">
    <source>
        <dbReference type="ARBA" id="ARBA00022694"/>
    </source>
</evidence>
<evidence type="ECO:0000256" key="6">
    <source>
        <dbReference type="ARBA" id="ARBA00022741"/>
    </source>
</evidence>
<keyword evidence="8" id="KW-0067">ATP-binding</keyword>
<evidence type="ECO:0000256" key="11">
    <source>
        <dbReference type="RuleBase" id="RU003953"/>
    </source>
</evidence>
<keyword evidence="2 11" id="KW-0808">Transferase</keyword>
<proteinExistence type="inferred from homology"/>
<keyword evidence="5" id="KW-0479">Metal-binding</keyword>
<dbReference type="Pfam" id="PF01966">
    <property type="entry name" value="HD"/>
    <property type="match status" value="1"/>
</dbReference>
<dbReference type="EMBL" id="QLTW01000061">
    <property type="protein sequence ID" value="MBT9145213.1"/>
    <property type="molecule type" value="Genomic_DNA"/>
</dbReference>
<dbReference type="InterPro" id="IPR006674">
    <property type="entry name" value="HD_domain"/>
</dbReference>
<keyword evidence="3" id="KW-0819">tRNA processing</keyword>
<dbReference type="GO" id="GO:0042245">
    <property type="term" value="P:RNA repair"/>
    <property type="evidence" value="ECO:0007669"/>
    <property type="project" value="UniProtKB-KW"/>
</dbReference>
<dbReference type="InterPro" id="IPR032828">
    <property type="entry name" value="PolyA_RNA-bd"/>
</dbReference>
<dbReference type="Proteomes" id="UP000811545">
    <property type="component" value="Unassembled WGS sequence"/>
</dbReference>
<keyword evidence="7" id="KW-0692">RNA repair</keyword>
<keyword evidence="4" id="KW-0548">Nucleotidyltransferase</keyword>
<evidence type="ECO:0000256" key="5">
    <source>
        <dbReference type="ARBA" id="ARBA00022723"/>
    </source>
</evidence>
<dbReference type="CDD" id="cd00077">
    <property type="entry name" value="HDc"/>
    <property type="match status" value="1"/>
</dbReference>
<evidence type="ECO:0000259" key="12">
    <source>
        <dbReference type="PROSITE" id="PS51831"/>
    </source>
</evidence>
<dbReference type="GO" id="GO:0008033">
    <property type="term" value="P:tRNA processing"/>
    <property type="evidence" value="ECO:0007669"/>
    <property type="project" value="UniProtKB-KW"/>
</dbReference>
<accession>A0A9E2F750</accession>
<dbReference type="Pfam" id="PF12627">
    <property type="entry name" value="PolyA_pol_RNAbd"/>
    <property type="match status" value="1"/>
</dbReference>
<dbReference type="SUPFAM" id="SSF81301">
    <property type="entry name" value="Nucleotidyltransferase"/>
    <property type="match status" value="1"/>
</dbReference>
<dbReference type="GO" id="GO:0046872">
    <property type="term" value="F:metal ion binding"/>
    <property type="evidence" value="ECO:0007669"/>
    <property type="project" value="UniProtKB-KW"/>
</dbReference>
<comment type="similarity">
    <text evidence="11">Belongs to the tRNA nucleotidyltransferase/poly(A) polymerase family.</text>
</comment>
<name>A0A9E2F750_PSYF1</name>
<evidence type="ECO:0000256" key="7">
    <source>
        <dbReference type="ARBA" id="ARBA00022800"/>
    </source>
</evidence>
<keyword evidence="9" id="KW-0460">Magnesium</keyword>
<comment type="cofactor">
    <cofactor evidence="1">
        <name>Mg(2+)</name>
        <dbReference type="ChEBI" id="CHEBI:18420"/>
    </cofactor>
</comment>
<dbReference type="InterPro" id="IPR003607">
    <property type="entry name" value="HD/PDEase_dom"/>
</dbReference>
<dbReference type="InterPro" id="IPR043519">
    <property type="entry name" value="NT_sf"/>
</dbReference>
<dbReference type="GO" id="GO:0005524">
    <property type="term" value="F:ATP binding"/>
    <property type="evidence" value="ECO:0007669"/>
    <property type="project" value="UniProtKB-KW"/>
</dbReference>
<dbReference type="AlphaFoldDB" id="A0A9E2F750"/>
<protein>
    <submittedName>
        <fullName evidence="13">Multifunctional CCA protein</fullName>
    </submittedName>
</protein>
<keyword evidence="6" id="KW-0547">Nucleotide-binding</keyword>
<dbReference type="Pfam" id="PF01743">
    <property type="entry name" value="PolyA_pol"/>
    <property type="match status" value="1"/>
</dbReference>
<evidence type="ECO:0000256" key="9">
    <source>
        <dbReference type="ARBA" id="ARBA00022842"/>
    </source>
</evidence>
<evidence type="ECO:0000313" key="13">
    <source>
        <dbReference type="EMBL" id="MBT9145213.1"/>
    </source>
</evidence>
<keyword evidence="10 11" id="KW-0694">RNA-binding</keyword>
<organism evidence="13 14">
    <name type="scientific">Psychracetigena formicireducens</name>
    <dbReference type="NCBI Taxonomy" id="2986056"/>
    <lineage>
        <taxon>Bacteria</taxon>
        <taxon>Bacillati</taxon>
        <taxon>Candidatus Lithacetigenota</taxon>
        <taxon>Candidatus Psychracetigena</taxon>
    </lineage>
</organism>
<dbReference type="Gene3D" id="1.10.3090.10">
    <property type="entry name" value="cca-adding enzyme, domain 2"/>
    <property type="match status" value="1"/>
</dbReference>
<sequence>MENSQPGFLKVNLKRKIYQSLPENSREILKFLTGKETYIVGGCLRDHLLERPIKDIDILVIGSENGIDNYFLEKEFTRIMLSQKEPIVRYLKQGFTYDLTFCKNNNENKTILIDNLKHRDFTINSLAISLTEFNSQEVTLIDPTGGLSDLKAGRIRCFNPENIASDPLRLLRAFRLQCLLKFEIDTYTLEQIKANSSLIKRASFERIRDELSFIMGEESYATIKQLSDIGLLDMIFPEFSLGRGMYQGPYHDTDVATHSLHTLRELEKLLPTIDPNWFINDINQKMISGRKYIFLLKLSALLHDIGKPPCVSYQEGKVSFTGHDKVGGELVVKIALRLKLSKKESQILKKLIDNHLRVGCLTDLQLVSDKAKRRLIVSLGDDLGGALLLFLADALATRSDAKERYLTYLKFCQDLIKFKNNPPQLRKLLLNGNEIMSMFSLKPGRKVGYLTTILKKAQEEGVVKSKKQAKDYLIRYIKENNE</sequence>
<dbReference type="Gene3D" id="3.30.460.10">
    <property type="entry name" value="Beta Polymerase, domain 2"/>
    <property type="match status" value="1"/>
</dbReference>
<evidence type="ECO:0000256" key="2">
    <source>
        <dbReference type="ARBA" id="ARBA00022679"/>
    </source>
</evidence>
<dbReference type="GO" id="GO:0016779">
    <property type="term" value="F:nucleotidyltransferase activity"/>
    <property type="evidence" value="ECO:0007669"/>
    <property type="project" value="UniProtKB-KW"/>
</dbReference>
<dbReference type="PROSITE" id="PS51831">
    <property type="entry name" value="HD"/>
    <property type="match status" value="1"/>
</dbReference>
<dbReference type="PANTHER" id="PTHR47545:SF1">
    <property type="entry name" value="MULTIFUNCTIONAL CCA PROTEIN"/>
    <property type="match status" value="1"/>
</dbReference>
<evidence type="ECO:0000256" key="4">
    <source>
        <dbReference type="ARBA" id="ARBA00022695"/>
    </source>
</evidence>
<dbReference type="InterPro" id="IPR050124">
    <property type="entry name" value="tRNA_CCA-adding_enzyme"/>
</dbReference>
<reference evidence="13 14" key="1">
    <citation type="journal article" date="2021" name="bioRxiv">
        <title>Unique metabolic strategies in Hadean analogues reveal hints for primordial physiology.</title>
        <authorList>
            <person name="Nobu M.K."/>
            <person name="Nakai R."/>
            <person name="Tamazawa S."/>
            <person name="Mori H."/>
            <person name="Toyoda A."/>
            <person name="Ijiri A."/>
            <person name="Suzuki S."/>
            <person name="Kurokawa K."/>
            <person name="Kamagata Y."/>
            <person name="Tamaki H."/>
        </authorList>
    </citation>
    <scope>NUCLEOTIDE SEQUENCE [LARGE SCALE GENOMIC DNA]</scope>
    <source>
        <strain evidence="13">BS525</strain>
    </source>
</reference>
<dbReference type="SUPFAM" id="SSF81891">
    <property type="entry name" value="Poly A polymerase C-terminal region-like"/>
    <property type="match status" value="1"/>
</dbReference>
<feature type="domain" description="HD" evidence="12">
    <location>
        <begin position="255"/>
        <end position="398"/>
    </location>
</feature>
<comment type="caution">
    <text evidence="13">The sequence shown here is derived from an EMBL/GenBank/DDBJ whole genome shotgun (WGS) entry which is preliminary data.</text>
</comment>
<evidence type="ECO:0000256" key="1">
    <source>
        <dbReference type="ARBA" id="ARBA00001946"/>
    </source>
</evidence>
<gene>
    <name evidence="13" type="primary">cca</name>
    <name evidence="13" type="ORF">DDT42_01083</name>
</gene>